<keyword evidence="3" id="KW-1185">Reference proteome</keyword>
<organism evidence="2 3">
    <name type="scientific">Aphanomyces euteiches</name>
    <dbReference type="NCBI Taxonomy" id="100861"/>
    <lineage>
        <taxon>Eukaryota</taxon>
        <taxon>Sar</taxon>
        <taxon>Stramenopiles</taxon>
        <taxon>Oomycota</taxon>
        <taxon>Saprolegniomycetes</taxon>
        <taxon>Saprolegniales</taxon>
        <taxon>Verrucalvaceae</taxon>
        <taxon>Aphanomyces</taxon>
    </lineage>
</organism>
<sequence>MALSDNNNSDRMHQVVTAANQQLAQVLRTFNTHLDDHRNEVQARLREAHHQQDAFSHTLNDYAQLIRQLRHQIARKDREIRQLHEHHTELAQSVMRLNELLAHHMQRYPLDHRNANIDMKGHMGAPCLGIAPGDLPNASPCSHYKDECSFGYSYHIDGHGPRIDFPALPLD</sequence>
<gene>
    <name evidence="2" type="ORF">Ae201684_012717</name>
</gene>
<dbReference type="EMBL" id="VJMJ01000162">
    <property type="protein sequence ID" value="KAF0729656.1"/>
    <property type="molecule type" value="Genomic_DNA"/>
</dbReference>
<evidence type="ECO:0000256" key="1">
    <source>
        <dbReference type="SAM" id="Coils"/>
    </source>
</evidence>
<dbReference type="Proteomes" id="UP000481153">
    <property type="component" value="Unassembled WGS sequence"/>
</dbReference>
<reference evidence="2 3" key="1">
    <citation type="submission" date="2019-07" db="EMBL/GenBank/DDBJ databases">
        <title>Genomics analysis of Aphanomyces spp. identifies a new class of oomycete effector associated with host adaptation.</title>
        <authorList>
            <person name="Gaulin E."/>
        </authorList>
    </citation>
    <scope>NUCLEOTIDE SEQUENCE [LARGE SCALE GENOMIC DNA]</scope>
    <source>
        <strain evidence="2 3">ATCC 201684</strain>
    </source>
</reference>
<feature type="coiled-coil region" evidence="1">
    <location>
        <begin position="59"/>
        <end position="86"/>
    </location>
</feature>
<dbReference type="AlphaFoldDB" id="A0A6G0WQJ3"/>
<protein>
    <submittedName>
        <fullName evidence="2">Uncharacterized protein</fullName>
    </submittedName>
</protein>
<name>A0A6G0WQJ3_9STRA</name>
<accession>A0A6G0WQJ3</accession>
<evidence type="ECO:0000313" key="3">
    <source>
        <dbReference type="Proteomes" id="UP000481153"/>
    </source>
</evidence>
<comment type="caution">
    <text evidence="2">The sequence shown here is derived from an EMBL/GenBank/DDBJ whole genome shotgun (WGS) entry which is preliminary data.</text>
</comment>
<keyword evidence="1" id="KW-0175">Coiled coil</keyword>
<evidence type="ECO:0000313" key="2">
    <source>
        <dbReference type="EMBL" id="KAF0729656.1"/>
    </source>
</evidence>
<proteinExistence type="predicted"/>
<dbReference type="VEuPathDB" id="FungiDB:AeMF1_005452"/>